<feature type="chain" id="PRO_5025530740" description="Gram-positive cocci surface proteins LPxTG domain-containing protein" evidence="2">
    <location>
        <begin position="29"/>
        <end position="724"/>
    </location>
</feature>
<dbReference type="Proteomes" id="UP000011863">
    <property type="component" value="Chromosome"/>
</dbReference>
<keyword evidence="2" id="KW-0732">Signal</keyword>
<dbReference type="AlphaFoldDB" id="A0A6C7EGM7"/>
<dbReference type="OrthoDB" id="3985100at2"/>
<dbReference type="EMBL" id="AP012057">
    <property type="protein sequence ID" value="BAN03758.1"/>
    <property type="molecule type" value="Genomic_DNA"/>
</dbReference>
<protein>
    <recommendedName>
        <fullName evidence="5">Gram-positive cocci surface proteins LPxTG domain-containing protein</fullName>
    </recommendedName>
</protein>
<keyword evidence="4" id="KW-1185">Reference proteome</keyword>
<gene>
    <name evidence="3" type="ORF">YM304_34440</name>
</gene>
<evidence type="ECO:0008006" key="5">
    <source>
        <dbReference type="Google" id="ProtNLM"/>
    </source>
</evidence>
<evidence type="ECO:0000313" key="3">
    <source>
        <dbReference type="EMBL" id="BAN03758.1"/>
    </source>
</evidence>
<reference evidence="3 4" key="1">
    <citation type="journal article" date="2013" name="Int. J. Syst. Evol. Microbiol.">
        <title>Ilumatobacter nonamiense sp. nov. and Ilumatobacter coccineum sp. nov., isolated from seashore sand.</title>
        <authorList>
            <person name="Matsumoto A."/>
            <person name="Kasai H."/>
            <person name="Matsuo Y."/>
            <person name="Shizuri Y."/>
            <person name="Ichikawa N."/>
            <person name="Fujita N."/>
            <person name="Omura S."/>
            <person name="Takahashi Y."/>
        </authorList>
    </citation>
    <scope>NUCLEOTIDE SEQUENCE [LARGE SCALE GENOMIC DNA]</scope>
    <source>
        <strain evidence="4">NBRC 103263 / KCTC 29153 / YM16-304</strain>
    </source>
</reference>
<dbReference type="InterPro" id="IPR013783">
    <property type="entry name" value="Ig-like_fold"/>
</dbReference>
<keyword evidence="1" id="KW-0812">Transmembrane</keyword>
<feature type="signal peptide" evidence="2">
    <location>
        <begin position="1"/>
        <end position="28"/>
    </location>
</feature>
<dbReference type="RefSeq" id="WP_015443005.1">
    <property type="nucleotide sequence ID" value="NC_020520.1"/>
</dbReference>
<feature type="transmembrane region" description="Helical" evidence="1">
    <location>
        <begin position="698"/>
        <end position="717"/>
    </location>
</feature>
<proteinExistence type="predicted"/>
<keyword evidence="1" id="KW-0472">Membrane</keyword>
<evidence type="ECO:0000256" key="1">
    <source>
        <dbReference type="SAM" id="Phobius"/>
    </source>
</evidence>
<keyword evidence="1" id="KW-1133">Transmembrane helix</keyword>
<evidence type="ECO:0000313" key="4">
    <source>
        <dbReference type="Proteomes" id="UP000011863"/>
    </source>
</evidence>
<dbReference type="KEGG" id="aym:YM304_34440"/>
<dbReference type="Gene3D" id="2.60.40.10">
    <property type="entry name" value="Immunoglobulins"/>
    <property type="match status" value="1"/>
</dbReference>
<sequence length="724" mass="73501">MSKFVRLAVAAVAAVAGSLVVLPGVALADVSIDISVDFPDSPLTVGETGLPASVVLDNQNSDVGDDGQTLVICNDDDGLGAATPVNDCPNPSGSDDPPLDNTGLRVLAGCGVVNGTECTTPDPGIFTPSATGTGRAATECAGVTFDIVVDAATNVWVFDPITVPNIEITDAAGTDPECIIDFTVDVTNYPTIDIGTAAGAQTRILGSVFAVSEDSGLGTIENADDQVSTTRSVFQAVPQLATQASGTIALGDTITDTAFVTERANPDETGTVDFALYGPDDDTCSGTPVFESTGNPISSGSNQVTSDAFAPQAVGTYRWIASYSGDRNNEPVAGECNDANESVVVTPGQPVLATVASPTVRLGAGELTDTATVSGRVGPLASTVSFSLFGPDDDTCAGPAIFTDTDVALPTATNSVTSAGYTPTEPGTYRWIATYSGDANNFPAAGECNDANESTVVEKAQPVLATDAGPDVSIGDQLTDTATVTGRVSAGDATLNFRLYGPNDDDCSDDAVFEQLGVPFAATDDSVTSEGFTPSTVGTYRWVVTYSGDDNNEGAVGECGDPLETVEVALGAPTIVTEASASVPVGVGQLSDAAIVNGRVSPQVGATVSFRLYGPGDTTCSAAPVFEDLDVAYPVGGGTIRSGTYTPTVAGTYRWVASYSGDANNLPAVGECGDPAETVVVTAAPVTELPATGSETQMLMRSGGALFLVGIAMVGIGNRKRYAR</sequence>
<organism evidence="3 4">
    <name type="scientific">Ilumatobacter coccineus (strain NBRC 103263 / KCTC 29153 / YM16-304)</name>
    <dbReference type="NCBI Taxonomy" id="1313172"/>
    <lineage>
        <taxon>Bacteria</taxon>
        <taxon>Bacillati</taxon>
        <taxon>Actinomycetota</taxon>
        <taxon>Acidimicrobiia</taxon>
        <taxon>Acidimicrobiales</taxon>
        <taxon>Ilumatobacteraceae</taxon>
        <taxon>Ilumatobacter</taxon>
    </lineage>
</organism>
<accession>A0A6C7EGM7</accession>
<evidence type="ECO:0000256" key="2">
    <source>
        <dbReference type="SAM" id="SignalP"/>
    </source>
</evidence>
<name>A0A6C7EGM7_ILUCY</name>
<dbReference type="GO" id="GO:0005975">
    <property type="term" value="P:carbohydrate metabolic process"/>
    <property type="evidence" value="ECO:0007669"/>
    <property type="project" value="UniProtKB-ARBA"/>
</dbReference>